<dbReference type="Gene3D" id="3.30.200.20">
    <property type="entry name" value="Phosphorylase Kinase, domain 1"/>
    <property type="match status" value="1"/>
</dbReference>
<organism evidence="12 13">
    <name type="scientific">Gossypium stocksii</name>
    <dbReference type="NCBI Taxonomy" id="47602"/>
    <lineage>
        <taxon>Eukaryota</taxon>
        <taxon>Viridiplantae</taxon>
        <taxon>Streptophyta</taxon>
        <taxon>Embryophyta</taxon>
        <taxon>Tracheophyta</taxon>
        <taxon>Spermatophyta</taxon>
        <taxon>Magnoliopsida</taxon>
        <taxon>eudicotyledons</taxon>
        <taxon>Gunneridae</taxon>
        <taxon>Pentapetalae</taxon>
        <taxon>rosids</taxon>
        <taxon>malvids</taxon>
        <taxon>Malvales</taxon>
        <taxon>Malvaceae</taxon>
        <taxon>Malvoideae</taxon>
        <taxon>Gossypium</taxon>
    </lineage>
</organism>
<keyword evidence="6" id="KW-0418">Kinase</keyword>
<evidence type="ECO:0000256" key="5">
    <source>
        <dbReference type="ARBA" id="ARBA00022741"/>
    </source>
</evidence>
<dbReference type="InterPro" id="IPR000719">
    <property type="entry name" value="Prot_kinase_dom"/>
</dbReference>
<dbReference type="Gene3D" id="1.10.510.10">
    <property type="entry name" value="Transferase(Phosphotransferase) domain 1"/>
    <property type="match status" value="2"/>
</dbReference>
<dbReference type="OrthoDB" id="432483at2759"/>
<evidence type="ECO:0000256" key="10">
    <source>
        <dbReference type="SAM" id="MobiDB-lite"/>
    </source>
</evidence>
<dbReference type="CDD" id="cd05574">
    <property type="entry name" value="STKc_phototropin_like"/>
    <property type="match status" value="1"/>
</dbReference>
<protein>
    <recommendedName>
        <fullName evidence="2">non-specific serine/threonine protein kinase</fullName>
        <ecNumber evidence="2">2.7.11.1</ecNumber>
    </recommendedName>
</protein>
<comment type="caution">
    <text evidence="12">The sequence shown here is derived from an EMBL/GenBank/DDBJ whole genome shotgun (WGS) entry which is preliminary data.</text>
</comment>
<feature type="region of interest" description="Disordered" evidence="10">
    <location>
        <begin position="1"/>
        <end position="25"/>
    </location>
</feature>
<evidence type="ECO:0000256" key="8">
    <source>
        <dbReference type="ARBA" id="ARBA00047899"/>
    </source>
</evidence>
<evidence type="ECO:0000256" key="2">
    <source>
        <dbReference type="ARBA" id="ARBA00012513"/>
    </source>
</evidence>
<comment type="catalytic activity">
    <reaction evidence="9">
        <text>L-seryl-[protein] + ATP = O-phospho-L-seryl-[protein] + ADP + H(+)</text>
        <dbReference type="Rhea" id="RHEA:17989"/>
        <dbReference type="Rhea" id="RHEA-COMP:9863"/>
        <dbReference type="Rhea" id="RHEA-COMP:11604"/>
        <dbReference type="ChEBI" id="CHEBI:15378"/>
        <dbReference type="ChEBI" id="CHEBI:29999"/>
        <dbReference type="ChEBI" id="CHEBI:30616"/>
        <dbReference type="ChEBI" id="CHEBI:83421"/>
        <dbReference type="ChEBI" id="CHEBI:456216"/>
        <dbReference type="EC" id="2.7.11.1"/>
    </reaction>
</comment>
<reference evidence="12 13" key="1">
    <citation type="journal article" date="2021" name="Plant Biotechnol. J.">
        <title>Multi-omics assisted identification of the key and species-specific regulatory components of drought-tolerant mechanisms in Gossypium stocksii.</title>
        <authorList>
            <person name="Yu D."/>
            <person name="Ke L."/>
            <person name="Zhang D."/>
            <person name="Wu Y."/>
            <person name="Sun Y."/>
            <person name="Mei J."/>
            <person name="Sun J."/>
            <person name="Sun Y."/>
        </authorList>
    </citation>
    <scope>NUCLEOTIDE SEQUENCE [LARGE SCALE GENOMIC DNA]</scope>
    <source>
        <strain evidence="13">cv. E1</strain>
        <tissue evidence="12">Leaf</tissue>
    </source>
</reference>
<dbReference type="SMART" id="SM00220">
    <property type="entry name" value="S_TKc"/>
    <property type="match status" value="1"/>
</dbReference>
<keyword evidence="7" id="KW-0067">ATP-binding</keyword>
<dbReference type="Proteomes" id="UP000828251">
    <property type="component" value="Unassembled WGS sequence"/>
</dbReference>
<feature type="domain" description="Protein kinase" evidence="11">
    <location>
        <begin position="193"/>
        <end position="530"/>
    </location>
</feature>
<dbReference type="EMBL" id="JAIQCV010000006">
    <property type="protein sequence ID" value="KAH1091914.1"/>
    <property type="molecule type" value="Genomic_DNA"/>
</dbReference>
<evidence type="ECO:0000256" key="9">
    <source>
        <dbReference type="ARBA" id="ARBA00048679"/>
    </source>
</evidence>
<dbReference type="InterPro" id="IPR011009">
    <property type="entry name" value="Kinase-like_dom_sf"/>
</dbReference>
<evidence type="ECO:0000256" key="1">
    <source>
        <dbReference type="ARBA" id="ARBA00009903"/>
    </source>
</evidence>
<dbReference type="FunFam" id="3.30.200.20:FF:000032">
    <property type="entry name" value="Serine/threonine-protein kinase D6PK-like"/>
    <property type="match status" value="1"/>
</dbReference>
<dbReference type="PROSITE" id="PS00108">
    <property type="entry name" value="PROTEIN_KINASE_ST"/>
    <property type="match status" value="1"/>
</dbReference>
<sequence>MESVGNSSSKNQNPGSSTSSHVADLNNGVRIIRHPNGSIGYQKHPSKAAIDNMQKHEELPSMAKRYYDSSKGKNNELLIANQMKNLTMESKSSSKHPIDDTVSQSESSFCQSPSNNGKPSFTNTEVSESGSCSGEVSRKTSIYRGSTGSDFSDESSSSCLSSAIYKPHKANDIRWEAIQAVRSRKGDLDFRHFRVLKRLGCGDIGSVYLSELTGTRTYFAMKVMDKALLASRKKLLRAQTEREILQSLDHPFLPTLYTHFETEKLSCLVMEFCPGGDLHALRQRQPGKYFSEQAARFYVAEVLLALEYLHMLGIIYRDLKPENVLVREDGHIMLSDFDLSLRCAVSPTLVKSSNSTLESKSSAYCAQPACIEPTCVMQPDCIQPACFGPRFFSSKQKKDKKSKVKNETNHQVSPLPELIAEPTNARSMSFVGTHEYLAPEIIKGEGHGSAVDWWTFGIFLYELLFGKTPFKGAGNRATLFNVVGQPLRFPEYPNVSFAARDLIRGLLVKEPQHRLAYRRGATEVKQHPFFQSVNWALIRCANPPEVPKPAMMDFSATRTDIGKVPTNNKMPGLDVKPSGNYLEIDFF</sequence>
<dbReference type="EC" id="2.7.11.1" evidence="2"/>
<evidence type="ECO:0000256" key="6">
    <source>
        <dbReference type="ARBA" id="ARBA00022777"/>
    </source>
</evidence>
<feature type="compositionally biased region" description="Low complexity" evidence="10">
    <location>
        <begin position="103"/>
        <end position="114"/>
    </location>
</feature>
<comment type="catalytic activity">
    <reaction evidence="8">
        <text>L-threonyl-[protein] + ATP = O-phospho-L-threonyl-[protein] + ADP + H(+)</text>
        <dbReference type="Rhea" id="RHEA:46608"/>
        <dbReference type="Rhea" id="RHEA-COMP:11060"/>
        <dbReference type="Rhea" id="RHEA-COMP:11605"/>
        <dbReference type="ChEBI" id="CHEBI:15378"/>
        <dbReference type="ChEBI" id="CHEBI:30013"/>
        <dbReference type="ChEBI" id="CHEBI:30616"/>
        <dbReference type="ChEBI" id="CHEBI:61977"/>
        <dbReference type="ChEBI" id="CHEBI:456216"/>
        <dbReference type="EC" id="2.7.11.1"/>
    </reaction>
</comment>
<keyword evidence="5" id="KW-0547">Nucleotide-binding</keyword>
<evidence type="ECO:0000256" key="4">
    <source>
        <dbReference type="ARBA" id="ARBA00022679"/>
    </source>
</evidence>
<accession>A0A9D4A6V0</accession>
<dbReference type="GO" id="GO:0004674">
    <property type="term" value="F:protein serine/threonine kinase activity"/>
    <property type="evidence" value="ECO:0007669"/>
    <property type="project" value="UniProtKB-KW"/>
</dbReference>
<dbReference type="AlphaFoldDB" id="A0A9D4A6V0"/>
<dbReference type="SUPFAM" id="SSF56112">
    <property type="entry name" value="Protein kinase-like (PK-like)"/>
    <property type="match status" value="1"/>
</dbReference>
<evidence type="ECO:0000259" key="11">
    <source>
        <dbReference type="PROSITE" id="PS50011"/>
    </source>
</evidence>
<name>A0A9D4A6V0_9ROSI</name>
<feature type="compositionally biased region" description="Polar residues" evidence="10">
    <location>
        <begin position="115"/>
        <end position="124"/>
    </location>
</feature>
<evidence type="ECO:0000256" key="7">
    <source>
        <dbReference type="ARBA" id="ARBA00022840"/>
    </source>
</evidence>
<gene>
    <name evidence="12" type="ORF">J1N35_019171</name>
</gene>
<evidence type="ECO:0000313" key="12">
    <source>
        <dbReference type="EMBL" id="KAH1091914.1"/>
    </source>
</evidence>
<feature type="compositionally biased region" description="Polar residues" evidence="10">
    <location>
        <begin position="1"/>
        <end position="21"/>
    </location>
</feature>
<dbReference type="GO" id="GO:0005524">
    <property type="term" value="F:ATP binding"/>
    <property type="evidence" value="ECO:0007669"/>
    <property type="project" value="UniProtKB-KW"/>
</dbReference>
<comment type="similarity">
    <text evidence="1">Belongs to the protein kinase superfamily. AGC Ser/Thr protein kinase family.</text>
</comment>
<dbReference type="InterPro" id="IPR008271">
    <property type="entry name" value="Ser/Thr_kinase_AS"/>
</dbReference>
<dbReference type="PANTHER" id="PTHR45637">
    <property type="entry name" value="FLIPPASE KINASE 1-RELATED"/>
    <property type="match status" value="1"/>
</dbReference>
<evidence type="ECO:0000256" key="3">
    <source>
        <dbReference type="ARBA" id="ARBA00022527"/>
    </source>
</evidence>
<keyword evidence="3" id="KW-0723">Serine/threonine-protein kinase</keyword>
<evidence type="ECO:0000313" key="13">
    <source>
        <dbReference type="Proteomes" id="UP000828251"/>
    </source>
</evidence>
<feature type="compositionally biased region" description="Low complexity" evidence="10">
    <location>
        <begin position="125"/>
        <end position="135"/>
    </location>
</feature>
<keyword evidence="13" id="KW-1185">Reference proteome</keyword>
<dbReference type="PROSITE" id="PS50011">
    <property type="entry name" value="PROTEIN_KINASE_DOM"/>
    <property type="match status" value="1"/>
</dbReference>
<proteinExistence type="inferred from homology"/>
<dbReference type="Pfam" id="PF00069">
    <property type="entry name" value="Pkinase"/>
    <property type="match status" value="2"/>
</dbReference>
<dbReference type="FunFam" id="1.10.510.10:FF:000020">
    <property type="entry name" value="serine/threonine-protein kinase D6PK-like"/>
    <property type="match status" value="1"/>
</dbReference>
<dbReference type="FunFam" id="1.10.510.10:FF:000028">
    <property type="entry name" value="serine/threonine-protein kinase D6PK-like"/>
    <property type="match status" value="1"/>
</dbReference>
<feature type="region of interest" description="Disordered" evidence="10">
    <location>
        <begin position="88"/>
        <end position="138"/>
    </location>
</feature>
<keyword evidence="4" id="KW-0808">Transferase</keyword>